<proteinExistence type="predicted"/>
<evidence type="ECO:0000313" key="2">
    <source>
        <dbReference type="Proteomes" id="UP000004295"/>
    </source>
</evidence>
<keyword evidence="2" id="KW-1185">Reference proteome</keyword>
<reference evidence="1 2" key="1">
    <citation type="submission" date="2009-04" db="EMBL/GenBank/DDBJ databases">
        <authorList>
            <person name="Sebastian Y."/>
            <person name="Madupu R."/>
            <person name="Durkin A.S."/>
            <person name="Torralba M."/>
            <person name="Methe B."/>
            <person name="Sutton G.G."/>
            <person name="Strausberg R.L."/>
            <person name="Nelson K.E."/>
        </authorList>
    </citation>
    <scope>NUCLEOTIDE SEQUENCE [LARGE SCALE GENOMIC DNA]</scope>
    <source>
        <strain evidence="2">ATCC 35406 / BCRC 14492 / JCM 8526 / NCTC 13058 / HG 370</strain>
    </source>
</reference>
<dbReference type="EMBL" id="ACNN01000002">
    <property type="protein sequence ID" value="EEN83822.1"/>
    <property type="molecule type" value="Genomic_DNA"/>
</dbReference>
<organism evidence="1 2">
    <name type="scientific">Porphyromonas endodontalis (strain ATCC 35406 / DSM 24491 / JCM 8526 / CCUG 16442 / BCRC 14492 / NCTC 13058 / HG 370)</name>
    <name type="common">Bacteroides endodontalis</name>
    <dbReference type="NCBI Taxonomy" id="553175"/>
    <lineage>
        <taxon>Bacteria</taxon>
        <taxon>Pseudomonadati</taxon>
        <taxon>Bacteroidota</taxon>
        <taxon>Bacteroidia</taxon>
        <taxon>Bacteroidales</taxon>
        <taxon>Porphyromonadaceae</taxon>
        <taxon>Porphyromonas</taxon>
    </lineage>
</organism>
<protein>
    <submittedName>
        <fullName evidence="1">Uncharacterized protein</fullName>
    </submittedName>
</protein>
<evidence type="ECO:0000313" key="1">
    <source>
        <dbReference type="EMBL" id="EEN83822.1"/>
    </source>
</evidence>
<dbReference type="STRING" id="553175.POREN0001_1608"/>
<dbReference type="eggNOG" id="ENOG5030GKY">
    <property type="taxonomic scope" value="Bacteria"/>
</dbReference>
<dbReference type="Proteomes" id="UP000004295">
    <property type="component" value="Unassembled WGS sequence"/>
</dbReference>
<dbReference type="GeneID" id="93364871"/>
<gene>
    <name evidence="1" type="ORF">POREN0001_1608</name>
</gene>
<comment type="caution">
    <text evidence="1">The sequence shown here is derived from an EMBL/GenBank/DDBJ whole genome shotgun (WGS) entry which is preliminary data.</text>
</comment>
<dbReference type="AlphaFoldDB" id="C3J7L1"/>
<accession>C3J7L1</accession>
<dbReference type="RefSeq" id="WP_004331969.1">
    <property type="nucleotide sequence ID" value="NZ_ACNN01000002.1"/>
</dbReference>
<name>C3J7L1_POREA</name>
<sequence length="266" mass="30957">MEHSQINIQIDSFLERPFYYIKMEASSVGFDIRVNDFPVLQYNESKFSSTEMEIPINPAILSSGMQEISVRVFPPLGQTLIPENGVFEFGINKEEDAWAHDGKGEIILPLVKMDTPNLPCWEFKTEFEAEVPFSFTAWTKSQDLSKIDNLPELLDNAYRKIAKTIESKNDKEFVELIKGSYEISVMLYERVDDEVKGFQPEPEKVLPMDNCNIGFYGNNRLVRYEDIELETCFKTEVYCDNNEKKIYYYPMYFHLPQGANELEVIR</sequence>